<name>Q2FKZ5_METHJ</name>
<feature type="binding site" evidence="8 9">
    <location>
        <position position="76"/>
    </location>
    <ligand>
        <name>[4Fe-4S] cluster</name>
        <dbReference type="ChEBI" id="CHEBI:49883"/>
        <label>1</label>
    </ligand>
</feature>
<feature type="binding site" evidence="8 9">
    <location>
        <position position="73"/>
    </location>
    <ligand>
        <name>[4Fe-4S] cluster</name>
        <dbReference type="ChEBI" id="CHEBI:49883"/>
        <label>1</label>
    </ligand>
</feature>
<sequence>MKYRGPEDKLIVFTFYKESKKKRHFFPFFLQKISYLFQNIYLYFLTTFVQSILIDQAGATNMAFAVHVNMERCTGCNNCVVACPVNALELNTVNPSSTDKIYKVINGDAVILDVKHELCAGCGICVDACPYDVIQLSGQPPQAVEA</sequence>
<dbReference type="EMDB" id="EMD-12206"/>
<evidence type="ECO:0000256" key="2">
    <source>
        <dbReference type="ARBA" id="ARBA00022723"/>
    </source>
</evidence>
<keyword evidence="4 8" id="KW-0411">Iron-sulfur</keyword>
<gene>
    <name evidence="6" type="ordered locus">Mhun_1834</name>
</gene>
<dbReference type="PANTHER" id="PTHR43687:SF1">
    <property type="entry name" value="FERREDOXIN III"/>
    <property type="match status" value="1"/>
</dbReference>
<dbReference type="GO" id="GO:0016491">
    <property type="term" value="F:oxidoreductase activity"/>
    <property type="evidence" value="ECO:0007669"/>
    <property type="project" value="UniProtKB-KW"/>
</dbReference>
<keyword evidence="6" id="KW-0560">Oxidoreductase</keyword>
<evidence type="ECO:0000256" key="4">
    <source>
        <dbReference type="ARBA" id="ARBA00023014"/>
    </source>
</evidence>
<evidence type="ECO:0000259" key="5">
    <source>
        <dbReference type="PROSITE" id="PS51379"/>
    </source>
</evidence>
<feature type="domain" description="4Fe-4S ferredoxin-type" evidence="5">
    <location>
        <begin position="64"/>
        <end position="93"/>
    </location>
</feature>
<dbReference type="Pfam" id="PF12838">
    <property type="entry name" value="Fer4_7"/>
    <property type="match status" value="1"/>
</dbReference>
<keyword evidence="2 8" id="KW-0479">Metal-binding</keyword>
<dbReference type="InterPro" id="IPR017896">
    <property type="entry name" value="4Fe4S_Fe-S-bd"/>
</dbReference>
<organism evidence="6 7">
    <name type="scientific">Methanospirillum hungatei JF-1 (strain ATCC 27890 / DSM 864 / NBRC 100397 / JF-1)</name>
    <dbReference type="NCBI Taxonomy" id="323259"/>
    <lineage>
        <taxon>Archaea</taxon>
        <taxon>Methanobacteriati</taxon>
        <taxon>Methanobacteriota</taxon>
        <taxon>Stenosarchaea group</taxon>
        <taxon>Methanomicrobia</taxon>
        <taxon>Methanomicrobiales</taxon>
        <taxon>Methanospirillaceae</taxon>
        <taxon>Methanospirillum</taxon>
    </lineage>
</organism>
<dbReference type="Proteomes" id="UP000001941">
    <property type="component" value="Chromosome"/>
</dbReference>
<dbReference type="InterPro" id="IPR017900">
    <property type="entry name" value="4Fe4S_Fe_S_CS"/>
</dbReference>
<dbReference type="SMR" id="Q2FKZ5"/>
<dbReference type="GO" id="GO:0046872">
    <property type="term" value="F:metal ion binding"/>
    <property type="evidence" value="ECO:0007669"/>
    <property type="project" value="UniProtKB-KW"/>
</dbReference>
<keyword evidence="1 8" id="KW-0004">4Fe-4S</keyword>
<feature type="binding site" evidence="8 9">
    <location>
        <position position="83"/>
    </location>
    <ligand>
        <name>[4Fe-4S] cluster</name>
        <dbReference type="ChEBI" id="CHEBI:49883"/>
        <label>2</label>
    </ligand>
</feature>
<keyword evidence="8 9" id="KW-0002">3D-structure</keyword>
<dbReference type="PDB" id="7BKB">
    <property type="method" value="EM"/>
    <property type="resolution" value="3.50 A"/>
    <property type="chains" value="L/l=1-146"/>
</dbReference>
<protein>
    <submittedName>
        <fullName evidence="6">Formylmethanofuran dehydrogenase, subunit G</fullName>
        <ecNumber evidence="6">1.2.99.5</ecNumber>
    </submittedName>
</protein>
<reference evidence="8 9" key="2">
    <citation type="journal article" date="2021" name="Science">
        <title>Three-megadalton complex of methanogenic electron-bifurcating and CO&lt;sub&gt;2&lt;/sub&gt;-fixing enzymes.</title>
        <authorList>
            <person name="Watanabe T."/>
            <person name="Pfeil-Gardiner O."/>
            <person name="Kahnt J."/>
            <person name="Koch J."/>
            <person name="Shima S."/>
            <person name="Murphy B.J."/>
        </authorList>
    </citation>
    <scope>STRUCTURE BY ELECTRON MICROSCOPY (3.00 ANGSTROMS) IN COMPLEX WITH [4FE-4S] CLUSTER</scope>
</reference>
<feature type="binding site" evidence="8 9">
    <location>
        <position position="129"/>
    </location>
    <ligand>
        <name>[4Fe-4S] cluster</name>
        <dbReference type="ChEBI" id="CHEBI:49883"/>
        <label>1</label>
    </ligand>
</feature>
<dbReference type="eggNOG" id="arCOG00292">
    <property type="taxonomic scope" value="Archaea"/>
</dbReference>
<dbReference type="SUPFAM" id="SSF54862">
    <property type="entry name" value="4Fe-4S ferredoxins"/>
    <property type="match status" value="1"/>
</dbReference>
<dbReference type="KEGG" id="mhu:Mhun_1834"/>
<proteinExistence type="evidence at protein level"/>
<dbReference type="PANTHER" id="PTHR43687">
    <property type="entry name" value="ADENYLYLSULFATE REDUCTASE, BETA SUBUNIT"/>
    <property type="match status" value="1"/>
</dbReference>
<feature type="binding site" evidence="8 9">
    <location>
        <position position="119"/>
    </location>
    <ligand>
        <name>[4Fe-4S] cluster</name>
        <dbReference type="ChEBI" id="CHEBI:49883"/>
        <label>2</label>
    </ligand>
</feature>
<feature type="domain" description="4Fe-4S ferredoxin-type" evidence="5">
    <location>
        <begin position="110"/>
        <end position="139"/>
    </location>
</feature>
<evidence type="ECO:0007829" key="8">
    <source>
        <dbReference type="PDB" id="7BKB"/>
    </source>
</evidence>
<dbReference type="GO" id="GO:0051539">
    <property type="term" value="F:4 iron, 4 sulfur cluster binding"/>
    <property type="evidence" value="ECO:0007669"/>
    <property type="project" value="UniProtKB-KW"/>
</dbReference>
<evidence type="ECO:0007829" key="9">
    <source>
        <dbReference type="PDB" id="7BKC"/>
    </source>
</evidence>
<reference evidence="7" key="1">
    <citation type="journal article" date="2016" name="Stand. Genomic Sci.">
        <title>Complete genome sequence of Methanospirillum hungatei type strain JF1.</title>
        <authorList>
            <person name="Gunsalus R.P."/>
            <person name="Cook L.E."/>
            <person name="Crable B."/>
            <person name="Rohlin L."/>
            <person name="McDonald E."/>
            <person name="Mouttaki H."/>
            <person name="Sieber J.R."/>
            <person name="Poweleit N."/>
            <person name="Zhou H."/>
            <person name="Lapidus A.L."/>
            <person name="Daligault H.E."/>
            <person name="Land M."/>
            <person name="Gilna P."/>
            <person name="Ivanova N."/>
            <person name="Kyrpides N."/>
            <person name="Culley D.E."/>
            <person name="McInerney M.J."/>
        </authorList>
    </citation>
    <scope>NUCLEOTIDE SEQUENCE [LARGE SCALE GENOMIC DNA]</scope>
    <source>
        <strain evidence="7">ATCC 27890 / DSM 864 / NBRC 100397 / JF-1</strain>
    </source>
</reference>
<dbReference type="PDB" id="7BKC">
    <property type="method" value="EM"/>
    <property type="resolution" value="3.00 A"/>
    <property type="chains" value="L/l=1-146"/>
</dbReference>
<dbReference type="EnsemblBacteria" id="ABD41554">
    <property type="protein sequence ID" value="ABD41554"/>
    <property type="gene ID" value="Mhun_1834"/>
</dbReference>
<dbReference type="EMDB" id="EMD-12209"/>
<feature type="binding site" evidence="8 9">
    <location>
        <position position="125"/>
    </location>
    <ligand>
        <name>[4Fe-4S] cluster</name>
        <dbReference type="ChEBI" id="CHEBI:49883"/>
        <label>2</label>
    </ligand>
</feature>
<evidence type="ECO:0000256" key="3">
    <source>
        <dbReference type="ARBA" id="ARBA00023004"/>
    </source>
</evidence>
<dbReference type="InterPro" id="IPR050572">
    <property type="entry name" value="Fe-S_Ferredoxin"/>
</dbReference>
<dbReference type="EMBL" id="CP000254">
    <property type="protein sequence ID" value="ABD41554.1"/>
    <property type="molecule type" value="Genomic_DNA"/>
</dbReference>
<dbReference type="AlphaFoldDB" id="Q2FKZ5"/>
<dbReference type="InParanoid" id="Q2FKZ5"/>
<keyword evidence="3 8" id="KW-0408">Iron</keyword>
<dbReference type="Gene3D" id="3.30.70.20">
    <property type="match status" value="2"/>
</dbReference>
<dbReference type="HOGENOM" id="CLU_1773191_0_0_2"/>
<accession>Q2FKZ5</accession>
<evidence type="ECO:0000256" key="1">
    <source>
        <dbReference type="ARBA" id="ARBA00022485"/>
    </source>
</evidence>
<evidence type="ECO:0000313" key="6">
    <source>
        <dbReference type="EMBL" id="ABD41554.1"/>
    </source>
</evidence>
<dbReference type="PROSITE" id="PS00198">
    <property type="entry name" value="4FE4S_FER_1"/>
    <property type="match status" value="2"/>
</dbReference>
<feature type="binding site" evidence="8 9">
    <location>
        <position position="79"/>
    </location>
    <ligand>
        <name>[4Fe-4S] cluster</name>
        <dbReference type="ChEBI" id="CHEBI:49883"/>
        <label>1</label>
    </ligand>
</feature>
<keyword evidence="7" id="KW-1185">Reference proteome</keyword>
<dbReference type="PROSITE" id="PS51379">
    <property type="entry name" value="4FE4S_FER_2"/>
    <property type="match status" value="2"/>
</dbReference>
<evidence type="ECO:0000313" key="7">
    <source>
        <dbReference type="Proteomes" id="UP000001941"/>
    </source>
</evidence>
<dbReference type="EC" id="1.2.99.5" evidence="6"/>
<dbReference type="STRING" id="323259.Mhun_1834"/>
<feature type="binding site" evidence="8 9">
    <location>
        <position position="122"/>
    </location>
    <ligand>
        <name>[4Fe-4S] cluster</name>
        <dbReference type="ChEBI" id="CHEBI:49883"/>
        <label>2</label>
    </ligand>
</feature>